<dbReference type="GO" id="GO:0004823">
    <property type="term" value="F:leucine-tRNA ligase activity"/>
    <property type="evidence" value="ECO:0007669"/>
    <property type="project" value="UniProtKB-EC"/>
</dbReference>
<comment type="similarity">
    <text evidence="1">Belongs to the class-I aminoacyl-tRNA synthetase family.</text>
</comment>
<evidence type="ECO:0000256" key="6">
    <source>
        <dbReference type="ARBA" id="ARBA00022917"/>
    </source>
</evidence>
<organism evidence="8 9">
    <name type="scientific">Romanomermis culicivorax</name>
    <name type="common">Nematode worm</name>
    <dbReference type="NCBI Taxonomy" id="13658"/>
    <lineage>
        <taxon>Eukaryota</taxon>
        <taxon>Metazoa</taxon>
        <taxon>Ecdysozoa</taxon>
        <taxon>Nematoda</taxon>
        <taxon>Enoplea</taxon>
        <taxon>Dorylaimia</taxon>
        <taxon>Mermithida</taxon>
        <taxon>Mermithoidea</taxon>
        <taxon>Mermithidae</taxon>
        <taxon>Romanomermis</taxon>
    </lineage>
</organism>
<dbReference type="GO" id="GO:0006429">
    <property type="term" value="P:leucyl-tRNA aminoacylation"/>
    <property type="evidence" value="ECO:0007669"/>
    <property type="project" value="InterPro"/>
</dbReference>
<keyword evidence="7" id="KW-0030">Aminoacyl-tRNA synthetase</keyword>
<evidence type="ECO:0000256" key="3">
    <source>
        <dbReference type="ARBA" id="ARBA00022598"/>
    </source>
</evidence>
<keyword evidence="6" id="KW-0648">Protein biosynthesis</keyword>
<dbReference type="SUPFAM" id="SSF52374">
    <property type="entry name" value="Nucleotidylyl transferase"/>
    <property type="match status" value="1"/>
</dbReference>
<evidence type="ECO:0000256" key="2">
    <source>
        <dbReference type="ARBA" id="ARBA00013164"/>
    </source>
</evidence>
<dbReference type="GO" id="GO:0032543">
    <property type="term" value="P:mitochondrial translation"/>
    <property type="evidence" value="ECO:0007669"/>
    <property type="project" value="TreeGrafter"/>
</dbReference>
<dbReference type="Proteomes" id="UP000887565">
    <property type="component" value="Unplaced"/>
</dbReference>
<dbReference type="PROSITE" id="PS00178">
    <property type="entry name" value="AA_TRNA_LIGASE_I"/>
    <property type="match status" value="1"/>
</dbReference>
<name>A0A915HHJ6_ROMCU</name>
<sequence>MRIRPLFASKPNNFVYNFRRLVHKPVLNWETGIVKFAPTDSKTIENYWHEKISKPVEKENAPKKYILSMFPYPSGNLHMGHVRVLQPMGWDAFGLPAENAALERKIDPKDWTTQ</sequence>
<keyword evidence="5" id="KW-0067">ATP-binding</keyword>
<keyword evidence="4" id="KW-0547">Nucleotide-binding</keyword>
<proteinExistence type="inferred from homology"/>
<keyword evidence="3" id="KW-0436">Ligase</keyword>
<dbReference type="EC" id="6.1.1.4" evidence="2"/>
<dbReference type="InterPro" id="IPR014729">
    <property type="entry name" value="Rossmann-like_a/b/a_fold"/>
</dbReference>
<dbReference type="WBParaSite" id="nRc.2.0.1.t00904-RA">
    <property type="protein sequence ID" value="nRc.2.0.1.t00904-RA"/>
    <property type="gene ID" value="nRc.2.0.1.g00904"/>
</dbReference>
<protein>
    <recommendedName>
        <fullName evidence="2">leucine--tRNA ligase</fullName>
        <ecNumber evidence="2">6.1.1.4</ecNumber>
    </recommendedName>
</protein>
<evidence type="ECO:0000313" key="9">
    <source>
        <dbReference type="WBParaSite" id="nRc.2.0.1.t00904-RA"/>
    </source>
</evidence>
<reference evidence="9" key="1">
    <citation type="submission" date="2022-11" db="UniProtKB">
        <authorList>
            <consortium name="WormBaseParasite"/>
        </authorList>
    </citation>
    <scope>IDENTIFICATION</scope>
</reference>
<keyword evidence="8" id="KW-1185">Reference proteome</keyword>
<dbReference type="AlphaFoldDB" id="A0A915HHJ6"/>
<dbReference type="PANTHER" id="PTHR43740">
    <property type="entry name" value="LEUCYL-TRNA SYNTHETASE"/>
    <property type="match status" value="1"/>
</dbReference>
<dbReference type="Gene3D" id="3.40.50.620">
    <property type="entry name" value="HUPs"/>
    <property type="match status" value="1"/>
</dbReference>
<dbReference type="Gene3D" id="1.10.730.10">
    <property type="entry name" value="Isoleucyl-tRNA Synthetase, Domain 1"/>
    <property type="match status" value="1"/>
</dbReference>
<dbReference type="InterPro" id="IPR002302">
    <property type="entry name" value="Leu-tRNA-ligase"/>
</dbReference>
<dbReference type="GO" id="GO:0005524">
    <property type="term" value="F:ATP binding"/>
    <property type="evidence" value="ECO:0007669"/>
    <property type="project" value="UniProtKB-KW"/>
</dbReference>
<evidence type="ECO:0000256" key="7">
    <source>
        <dbReference type="ARBA" id="ARBA00023146"/>
    </source>
</evidence>
<evidence type="ECO:0000256" key="4">
    <source>
        <dbReference type="ARBA" id="ARBA00022741"/>
    </source>
</evidence>
<dbReference type="InterPro" id="IPR001412">
    <property type="entry name" value="aa-tRNA-synth_I_CS"/>
</dbReference>
<accession>A0A915HHJ6</accession>
<dbReference type="GO" id="GO:0005739">
    <property type="term" value="C:mitochondrion"/>
    <property type="evidence" value="ECO:0007669"/>
    <property type="project" value="TreeGrafter"/>
</dbReference>
<evidence type="ECO:0000256" key="1">
    <source>
        <dbReference type="ARBA" id="ARBA00005594"/>
    </source>
</evidence>
<dbReference type="PANTHER" id="PTHR43740:SF2">
    <property type="entry name" value="LEUCINE--TRNA LIGASE, MITOCHONDRIAL"/>
    <property type="match status" value="1"/>
</dbReference>
<evidence type="ECO:0000313" key="8">
    <source>
        <dbReference type="Proteomes" id="UP000887565"/>
    </source>
</evidence>
<evidence type="ECO:0000256" key="5">
    <source>
        <dbReference type="ARBA" id="ARBA00022840"/>
    </source>
</evidence>